<dbReference type="Pfam" id="PF01904">
    <property type="entry name" value="DUF72"/>
    <property type="match status" value="1"/>
</dbReference>
<dbReference type="InterPro" id="IPR036520">
    <property type="entry name" value="UPF0759_sf"/>
</dbReference>
<dbReference type="Gene3D" id="3.20.20.410">
    <property type="entry name" value="Protein of unknown function UPF0759"/>
    <property type="match status" value="1"/>
</dbReference>
<dbReference type="Proteomes" id="UP001500279">
    <property type="component" value="Unassembled WGS sequence"/>
</dbReference>
<protein>
    <submittedName>
        <fullName evidence="1">DUF72 domain-containing protein</fullName>
    </submittedName>
</protein>
<dbReference type="RefSeq" id="WP_231013114.1">
    <property type="nucleotide sequence ID" value="NZ_BAAAEW010000018.1"/>
</dbReference>
<dbReference type="InterPro" id="IPR002763">
    <property type="entry name" value="DUF72"/>
</dbReference>
<sequence length="246" mass="26891">MHIGTAGWSIPKEVATAFSGEGQHLARYALVMNCAEINTSAYRHHAPEVYARWAAMTPPDFRFAVKLPQAITHEAQLRRARKPLQQFLNEASGLGDKLAVLLVQLPPSFAFEARPVRSFFGLLAELYAGAVVCEPRHKTWFTPAADRVLAGLKVSRAAADPAKVPEAALPGGWLGRQGDGSGALLYHRWHGSPRVYWSRYENAWLRQQARALRAWPAGADCWCVFDNTAAGGALPNALALQGLLQA</sequence>
<reference evidence="2" key="1">
    <citation type="journal article" date="2019" name="Int. J. Syst. Evol. Microbiol.">
        <title>The Global Catalogue of Microorganisms (GCM) 10K type strain sequencing project: providing services to taxonomists for standard genome sequencing and annotation.</title>
        <authorList>
            <consortium name="The Broad Institute Genomics Platform"/>
            <consortium name="The Broad Institute Genome Sequencing Center for Infectious Disease"/>
            <person name="Wu L."/>
            <person name="Ma J."/>
        </authorList>
    </citation>
    <scope>NUCLEOTIDE SEQUENCE [LARGE SCALE GENOMIC DNA]</scope>
    <source>
        <strain evidence="2">JCM 15503</strain>
    </source>
</reference>
<comment type="caution">
    <text evidence="1">The sequence shown here is derived from an EMBL/GenBank/DDBJ whole genome shotgun (WGS) entry which is preliminary data.</text>
</comment>
<dbReference type="PANTHER" id="PTHR30348">
    <property type="entry name" value="UNCHARACTERIZED PROTEIN YECE"/>
    <property type="match status" value="1"/>
</dbReference>
<keyword evidence="2" id="KW-1185">Reference proteome</keyword>
<proteinExistence type="predicted"/>
<evidence type="ECO:0000313" key="2">
    <source>
        <dbReference type="Proteomes" id="UP001500279"/>
    </source>
</evidence>
<organism evidence="1 2">
    <name type="scientific">Ideonella azotifigens</name>
    <dbReference type="NCBI Taxonomy" id="513160"/>
    <lineage>
        <taxon>Bacteria</taxon>
        <taxon>Pseudomonadati</taxon>
        <taxon>Pseudomonadota</taxon>
        <taxon>Betaproteobacteria</taxon>
        <taxon>Burkholderiales</taxon>
        <taxon>Sphaerotilaceae</taxon>
        <taxon>Ideonella</taxon>
    </lineage>
</organism>
<name>A0ABP3VAN8_9BURK</name>
<evidence type="ECO:0000313" key="1">
    <source>
        <dbReference type="EMBL" id="GAA0753343.1"/>
    </source>
</evidence>
<gene>
    <name evidence="1" type="ORF">GCM10009107_28310</name>
</gene>
<dbReference type="EMBL" id="BAAAEW010000018">
    <property type="protein sequence ID" value="GAA0753343.1"/>
    <property type="molecule type" value="Genomic_DNA"/>
</dbReference>
<dbReference type="SUPFAM" id="SSF117396">
    <property type="entry name" value="TM1631-like"/>
    <property type="match status" value="1"/>
</dbReference>
<accession>A0ABP3VAN8</accession>
<dbReference type="PANTHER" id="PTHR30348:SF14">
    <property type="entry name" value="BLR8050 PROTEIN"/>
    <property type="match status" value="1"/>
</dbReference>